<evidence type="ECO:0000313" key="3">
    <source>
        <dbReference type="Proteomes" id="UP001634394"/>
    </source>
</evidence>
<gene>
    <name evidence="2" type="ORF">ACJMK2_025025</name>
</gene>
<feature type="coiled-coil region" evidence="1">
    <location>
        <begin position="194"/>
        <end position="242"/>
    </location>
</feature>
<feature type="coiled-coil region" evidence="1">
    <location>
        <begin position="131"/>
        <end position="158"/>
    </location>
</feature>
<comment type="caution">
    <text evidence="2">The sequence shown here is derived from an EMBL/GenBank/DDBJ whole genome shotgun (WGS) entry which is preliminary data.</text>
</comment>
<sequence>MMNYVGSISILDRGDAPAMEVIDRNTRSLAQRVSNETKEELNKVMTRVGNIYNAYDMSVQSQFDMTHSPNVEYIGDIKELESILTDTVKKKKYQQQVTVFIVGFQNVSSQKMHLLQQVNQVSSCILLSWGKKRLEKSLQQAKDDITSLSEKLLAMQTETDAKDEKLQQLYKQIDLKTSDVTRYKTAAEAAKKAAQDSNEQIHFRDEKINELQQKLNTLEAELSRLNLEKEQNQKKMEESDASSMLKVDIVLKELDDKKPSVDDTSQSLESQFHEQISEIEKQHREETEELTKVHEQELIQKTVGSVFSKYFYCSILSCGFLQGK</sequence>
<evidence type="ECO:0000256" key="1">
    <source>
        <dbReference type="SAM" id="Coils"/>
    </source>
</evidence>
<name>A0ABD3XH43_SINWO</name>
<organism evidence="2 3">
    <name type="scientific">Sinanodonta woodiana</name>
    <name type="common">Chinese pond mussel</name>
    <name type="synonym">Anodonta woodiana</name>
    <dbReference type="NCBI Taxonomy" id="1069815"/>
    <lineage>
        <taxon>Eukaryota</taxon>
        <taxon>Metazoa</taxon>
        <taxon>Spiralia</taxon>
        <taxon>Lophotrochozoa</taxon>
        <taxon>Mollusca</taxon>
        <taxon>Bivalvia</taxon>
        <taxon>Autobranchia</taxon>
        <taxon>Heteroconchia</taxon>
        <taxon>Palaeoheterodonta</taxon>
        <taxon>Unionida</taxon>
        <taxon>Unionoidea</taxon>
        <taxon>Unionidae</taxon>
        <taxon>Unioninae</taxon>
        <taxon>Sinanodonta</taxon>
    </lineage>
</organism>
<keyword evidence="1" id="KW-0175">Coiled coil</keyword>
<dbReference type="AlphaFoldDB" id="A0ABD3XH43"/>
<dbReference type="PANTHER" id="PTHR37915">
    <property type="match status" value="1"/>
</dbReference>
<proteinExistence type="predicted"/>
<reference evidence="2 3" key="1">
    <citation type="submission" date="2024-11" db="EMBL/GenBank/DDBJ databases">
        <title>Chromosome-level genome assembly of the freshwater bivalve Anodonta woodiana.</title>
        <authorList>
            <person name="Chen X."/>
        </authorList>
    </citation>
    <scope>NUCLEOTIDE SEQUENCE [LARGE SCALE GENOMIC DNA]</scope>
    <source>
        <strain evidence="2">MN2024</strain>
        <tissue evidence="2">Gills</tissue>
    </source>
</reference>
<accession>A0ABD3XH43</accession>
<dbReference type="PANTHER" id="PTHR37915:SF3">
    <property type="match status" value="1"/>
</dbReference>
<dbReference type="EMBL" id="JBJQND010000002">
    <property type="protein sequence ID" value="KAL3884926.1"/>
    <property type="molecule type" value="Genomic_DNA"/>
</dbReference>
<keyword evidence="3" id="KW-1185">Reference proteome</keyword>
<dbReference type="Proteomes" id="UP001634394">
    <property type="component" value="Unassembled WGS sequence"/>
</dbReference>
<protein>
    <submittedName>
        <fullName evidence="2">Uncharacterized protein</fullName>
    </submittedName>
</protein>
<evidence type="ECO:0000313" key="2">
    <source>
        <dbReference type="EMBL" id="KAL3884926.1"/>
    </source>
</evidence>